<dbReference type="PANTHER" id="PTHR32027:SF0">
    <property type="entry name" value="CYTOSINE DEAMINASE"/>
    <property type="match status" value="1"/>
</dbReference>
<evidence type="ECO:0000256" key="1">
    <source>
        <dbReference type="SAM" id="MobiDB-lite"/>
    </source>
</evidence>
<proteinExistence type="predicted"/>
<evidence type="ECO:0000313" key="2">
    <source>
        <dbReference type="EMBL" id="KUI61432.1"/>
    </source>
</evidence>
<dbReference type="PANTHER" id="PTHR32027">
    <property type="entry name" value="CYTOSINE DEAMINASE"/>
    <property type="match status" value="1"/>
</dbReference>
<protein>
    <submittedName>
        <fullName evidence="2">Cytosine deaminase</fullName>
    </submittedName>
</protein>
<feature type="compositionally biased region" description="Basic and acidic residues" evidence="1">
    <location>
        <begin position="471"/>
        <end position="482"/>
    </location>
</feature>
<dbReference type="Gene3D" id="3.20.20.140">
    <property type="entry name" value="Metal-dependent hydrolases"/>
    <property type="match status" value="1"/>
</dbReference>
<keyword evidence="3" id="KW-1185">Reference proteome</keyword>
<accession>A0A194VBP7</accession>
<feature type="region of interest" description="Disordered" evidence="1">
    <location>
        <begin position="468"/>
        <end position="513"/>
    </location>
</feature>
<dbReference type="GO" id="GO:0016814">
    <property type="term" value="F:hydrolase activity, acting on carbon-nitrogen (but not peptide) bonds, in cyclic amidines"/>
    <property type="evidence" value="ECO:0007669"/>
    <property type="project" value="TreeGrafter"/>
</dbReference>
<dbReference type="EMBL" id="KN714776">
    <property type="protein sequence ID" value="KUI61432.1"/>
    <property type="molecule type" value="Genomic_DNA"/>
</dbReference>
<reference evidence="3" key="1">
    <citation type="submission" date="2014-12" db="EMBL/GenBank/DDBJ databases">
        <title>Genome Sequence of Valsa Canker Pathogens Uncovers a Specific Adaption of Colonization on Woody Bark.</title>
        <authorList>
            <person name="Yin Z."/>
            <person name="Liu H."/>
            <person name="Gao X."/>
            <person name="Li Z."/>
            <person name="Song N."/>
            <person name="Ke X."/>
            <person name="Dai Q."/>
            <person name="Wu Y."/>
            <person name="Sun Y."/>
            <person name="Xu J.-R."/>
            <person name="Kang Z.K."/>
            <person name="Wang L."/>
            <person name="Huang L."/>
        </authorList>
    </citation>
    <scope>NUCLEOTIDE SEQUENCE [LARGE SCALE GENOMIC DNA]</scope>
    <source>
        <strain evidence="3">SXYL134</strain>
    </source>
</reference>
<dbReference type="STRING" id="694573.A0A194VBP7"/>
<gene>
    <name evidence="2" type="ORF">VP1G_08596</name>
</gene>
<organism evidence="2 3">
    <name type="scientific">Cytospora mali</name>
    <name type="common">Apple Valsa canker fungus</name>
    <name type="synonym">Valsa mali</name>
    <dbReference type="NCBI Taxonomy" id="578113"/>
    <lineage>
        <taxon>Eukaryota</taxon>
        <taxon>Fungi</taxon>
        <taxon>Dikarya</taxon>
        <taxon>Ascomycota</taxon>
        <taxon>Pezizomycotina</taxon>
        <taxon>Sordariomycetes</taxon>
        <taxon>Sordariomycetidae</taxon>
        <taxon>Diaporthales</taxon>
        <taxon>Cytosporaceae</taxon>
        <taxon>Cytospora</taxon>
    </lineage>
</organism>
<dbReference type="Proteomes" id="UP000078576">
    <property type="component" value="Unassembled WGS sequence"/>
</dbReference>
<dbReference type="SUPFAM" id="SSF51556">
    <property type="entry name" value="Metallo-dependent hydrolases"/>
    <property type="match status" value="1"/>
</dbReference>
<dbReference type="InterPro" id="IPR032466">
    <property type="entry name" value="Metal_Hydrolase"/>
</dbReference>
<evidence type="ECO:0000313" key="3">
    <source>
        <dbReference type="Proteomes" id="UP000078576"/>
    </source>
</evidence>
<dbReference type="OrthoDB" id="10266980at2759"/>
<sequence length="513" mass="56333">MSSNKFTLENVIIPSVHPQTRWDLEVADKQLSLFKLTSDPPGSDLAPPKLLLPSLCHPHIHLDKAYILTSNHPPTDSIRNYSDLALLHGGFEEALGKSYEAKHRYTPEDLYLRGRQLVVDCFRHGVTTMRAFVEVDSVTQFKTLEAAIRLKREFSHVVRMQICVFAQGPLFSGTIGLCNKKVLARALDDYAGEIEALGTTPYVEADEDAAVDNIRWAIKNAMNRELFLDFHLDYHLRSSKGGGAMMIQTVLELLIQTRWTTHASKSKQAVAIGHCTRLTTLEPSELRELQTRITKHMLPVHFVGLPTSDLLMMGRPLPGGQGDDRPFSRPRGTLQVISMIKEWGLNACLGINNVGNPFTPHGDGDPLQLASWGVGLYHAGTVDDAELLYQCVSDRALRAVGIDPEGVAEEVSGIRGLDGVPYPGLLVENAEYDELPAAGGTAAGVGILVPARRRLGIKDVVWDPPRSRRIVRYESKPDPPDGKRHRGSGSSSAEEPPAKKVDIKSADASDSSP</sequence>
<name>A0A194VBP7_CYTMA</name>
<feature type="compositionally biased region" description="Basic and acidic residues" evidence="1">
    <location>
        <begin position="496"/>
        <end position="507"/>
    </location>
</feature>
<dbReference type="AlphaFoldDB" id="A0A194VBP7"/>
<dbReference type="InterPro" id="IPR052349">
    <property type="entry name" value="Metallo-hydrolase_Enzymes"/>
</dbReference>